<gene>
    <name evidence="2" type="ORF">QJS10_CPB04g01181</name>
</gene>
<evidence type="ECO:0000256" key="1">
    <source>
        <dbReference type="SAM" id="MobiDB-lite"/>
    </source>
</evidence>
<name>A0AAV9EY87_ACOCL</name>
<dbReference type="AlphaFoldDB" id="A0AAV9EY87"/>
<reference evidence="2" key="2">
    <citation type="submission" date="2023-06" db="EMBL/GenBank/DDBJ databases">
        <authorList>
            <person name="Ma L."/>
            <person name="Liu K.-W."/>
            <person name="Li Z."/>
            <person name="Hsiao Y.-Y."/>
            <person name="Qi Y."/>
            <person name="Fu T."/>
            <person name="Tang G."/>
            <person name="Zhang D."/>
            <person name="Sun W.-H."/>
            <person name="Liu D.-K."/>
            <person name="Li Y."/>
            <person name="Chen G.-Z."/>
            <person name="Liu X.-D."/>
            <person name="Liao X.-Y."/>
            <person name="Jiang Y.-T."/>
            <person name="Yu X."/>
            <person name="Hao Y."/>
            <person name="Huang J."/>
            <person name="Zhao X.-W."/>
            <person name="Ke S."/>
            <person name="Chen Y.-Y."/>
            <person name="Wu W.-L."/>
            <person name="Hsu J.-L."/>
            <person name="Lin Y.-F."/>
            <person name="Huang M.-D."/>
            <person name="Li C.-Y."/>
            <person name="Huang L."/>
            <person name="Wang Z.-W."/>
            <person name="Zhao X."/>
            <person name="Zhong W.-Y."/>
            <person name="Peng D.-H."/>
            <person name="Ahmad S."/>
            <person name="Lan S."/>
            <person name="Zhang J.-S."/>
            <person name="Tsai W.-C."/>
            <person name="Van De Peer Y."/>
            <person name="Liu Z.-J."/>
        </authorList>
    </citation>
    <scope>NUCLEOTIDE SEQUENCE</scope>
    <source>
        <strain evidence="2">CP</strain>
        <tissue evidence="2">Leaves</tissue>
    </source>
</reference>
<feature type="compositionally biased region" description="Acidic residues" evidence="1">
    <location>
        <begin position="40"/>
        <end position="60"/>
    </location>
</feature>
<protein>
    <submittedName>
        <fullName evidence="2">Uncharacterized protein</fullName>
    </submittedName>
</protein>
<keyword evidence="3" id="KW-1185">Reference proteome</keyword>
<comment type="caution">
    <text evidence="2">The sequence shown here is derived from an EMBL/GenBank/DDBJ whole genome shotgun (WGS) entry which is preliminary data.</text>
</comment>
<accession>A0AAV9EY87</accession>
<reference evidence="2" key="1">
    <citation type="journal article" date="2023" name="Nat. Commun.">
        <title>Diploid and tetraploid genomes of Acorus and the evolution of monocots.</title>
        <authorList>
            <person name="Ma L."/>
            <person name="Liu K.W."/>
            <person name="Li Z."/>
            <person name="Hsiao Y.Y."/>
            <person name="Qi Y."/>
            <person name="Fu T."/>
            <person name="Tang G.D."/>
            <person name="Zhang D."/>
            <person name="Sun W.H."/>
            <person name="Liu D.K."/>
            <person name="Li Y."/>
            <person name="Chen G.Z."/>
            <person name="Liu X.D."/>
            <person name="Liao X.Y."/>
            <person name="Jiang Y.T."/>
            <person name="Yu X."/>
            <person name="Hao Y."/>
            <person name="Huang J."/>
            <person name="Zhao X.W."/>
            <person name="Ke S."/>
            <person name="Chen Y.Y."/>
            <person name="Wu W.L."/>
            <person name="Hsu J.L."/>
            <person name="Lin Y.F."/>
            <person name="Huang M.D."/>
            <person name="Li C.Y."/>
            <person name="Huang L."/>
            <person name="Wang Z.W."/>
            <person name="Zhao X."/>
            <person name="Zhong W.Y."/>
            <person name="Peng D.H."/>
            <person name="Ahmad S."/>
            <person name="Lan S."/>
            <person name="Zhang J.S."/>
            <person name="Tsai W.C."/>
            <person name="Van de Peer Y."/>
            <person name="Liu Z.J."/>
        </authorList>
    </citation>
    <scope>NUCLEOTIDE SEQUENCE</scope>
    <source>
        <strain evidence="2">CP</strain>
    </source>
</reference>
<dbReference type="Proteomes" id="UP001180020">
    <property type="component" value="Unassembled WGS sequence"/>
</dbReference>
<evidence type="ECO:0000313" key="2">
    <source>
        <dbReference type="EMBL" id="KAK1318696.1"/>
    </source>
</evidence>
<dbReference type="EMBL" id="JAUJYO010000004">
    <property type="protein sequence ID" value="KAK1318696.1"/>
    <property type="molecule type" value="Genomic_DNA"/>
</dbReference>
<sequence length="118" mass="13620">MKKRGFKLLWVVSCACEKSVRTKSYKDIEEILKSGLAPIIEEEEEEGDEEGKEEVEELCPPEDKKPVKKCYVTRSAKRITKVKFGHLFKHRFTSIGDCYVHCMISFASRGNMRGLARF</sequence>
<feature type="region of interest" description="Disordered" evidence="1">
    <location>
        <begin position="39"/>
        <end position="60"/>
    </location>
</feature>
<organism evidence="2 3">
    <name type="scientific">Acorus calamus</name>
    <name type="common">Sweet flag</name>
    <dbReference type="NCBI Taxonomy" id="4465"/>
    <lineage>
        <taxon>Eukaryota</taxon>
        <taxon>Viridiplantae</taxon>
        <taxon>Streptophyta</taxon>
        <taxon>Embryophyta</taxon>
        <taxon>Tracheophyta</taxon>
        <taxon>Spermatophyta</taxon>
        <taxon>Magnoliopsida</taxon>
        <taxon>Liliopsida</taxon>
        <taxon>Acoraceae</taxon>
        <taxon>Acorus</taxon>
    </lineage>
</organism>
<evidence type="ECO:0000313" key="3">
    <source>
        <dbReference type="Proteomes" id="UP001180020"/>
    </source>
</evidence>
<proteinExistence type="predicted"/>